<proteinExistence type="predicted"/>
<evidence type="ECO:0000256" key="5">
    <source>
        <dbReference type="ARBA" id="ARBA00022989"/>
    </source>
</evidence>
<evidence type="ECO:0000256" key="4">
    <source>
        <dbReference type="ARBA" id="ARBA00022847"/>
    </source>
</evidence>
<accession>A0A9P0CAW4</accession>
<keyword evidence="4" id="KW-0769">Symport</keyword>
<keyword evidence="10" id="KW-1185">Reference proteome</keyword>
<dbReference type="GO" id="GO:0016020">
    <property type="term" value="C:membrane"/>
    <property type="evidence" value="ECO:0007669"/>
    <property type="project" value="UniProtKB-SubCell"/>
</dbReference>
<evidence type="ECO:0000313" key="10">
    <source>
        <dbReference type="Proteomes" id="UP001153636"/>
    </source>
</evidence>
<reference evidence="9" key="1">
    <citation type="submission" date="2022-01" db="EMBL/GenBank/DDBJ databases">
        <authorList>
            <person name="King R."/>
        </authorList>
    </citation>
    <scope>NUCLEOTIDE SEQUENCE</scope>
</reference>
<feature type="transmembrane region" description="Helical" evidence="8">
    <location>
        <begin position="189"/>
        <end position="210"/>
    </location>
</feature>
<feature type="transmembrane region" description="Helical" evidence="8">
    <location>
        <begin position="157"/>
        <end position="177"/>
    </location>
</feature>
<feature type="region of interest" description="Disordered" evidence="7">
    <location>
        <begin position="482"/>
        <end position="512"/>
    </location>
</feature>
<dbReference type="PANTHER" id="PTHR11662">
    <property type="entry name" value="SOLUTE CARRIER FAMILY 17"/>
    <property type="match status" value="1"/>
</dbReference>
<dbReference type="EMBL" id="OV651813">
    <property type="protein sequence ID" value="CAH1098489.1"/>
    <property type="molecule type" value="Genomic_DNA"/>
</dbReference>
<feature type="transmembrane region" description="Helical" evidence="8">
    <location>
        <begin position="283"/>
        <end position="301"/>
    </location>
</feature>
<evidence type="ECO:0000256" key="6">
    <source>
        <dbReference type="ARBA" id="ARBA00023136"/>
    </source>
</evidence>
<dbReference type="InterPro" id="IPR050382">
    <property type="entry name" value="MFS_Na/Anion_cotransporter"/>
</dbReference>
<dbReference type="Pfam" id="PF07690">
    <property type="entry name" value="MFS_1"/>
    <property type="match status" value="1"/>
</dbReference>
<dbReference type="Proteomes" id="UP001153636">
    <property type="component" value="Chromosome 1"/>
</dbReference>
<dbReference type="CDD" id="cd17318">
    <property type="entry name" value="MFS_SLC17"/>
    <property type="match status" value="1"/>
</dbReference>
<feature type="transmembrane region" description="Helical" evidence="8">
    <location>
        <begin position="125"/>
        <end position="145"/>
    </location>
</feature>
<dbReference type="OrthoDB" id="2985014at2759"/>
<gene>
    <name evidence="9" type="ORF">PSYICH_LOCUS864</name>
</gene>
<dbReference type="SUPFAM" id="SSF103473">
    <property type="entry name" value="MFS general substrate transporter"/>
    <property type="match status" value="1"/>
</dbReference>
<dbReference type="FunFam" id="1.20.1250.20:FF:000003">
    <property type="entry name" value="Solute carrier family 17 member 3"/>
    <property type="match status" value="1"/>
</dbReference>
<feature type="compositionally biased region" description="Basic and acidic residues" evidence="7">
    <location>
        <begin position="494"/>
        <end position="512"/>
    </location>
</feature>
<feature type="transmembrane region" description="Helical" evidence="8">
    <location>
        <begin position="216"/>
        <end position="236"/>
    </location>
</feature>
<keyword evidence="3 8" id="KW-0812">Transmembrane</keyword>
<dbReference type="PANTHER" id="PTHR11662:SF457">
    <property type="entry name" value="MAJOR FACILITATOR SUPERFAMILY TRANSPORTER 3"/>
    <property type="match status" value="1"/>
</dbReference>
<dbReference type="InterPro" id="IPR011701">
    <property type="entry name" value="MFS"/>
</dbReference>
<evidence type="ECO:0000256" key="7">
    <source>
        <dbReference type="SAM" id="MobiDB-lite"/>
    </source>
</evidence>
<feature type="transmembrane region" description="Helical" evidence="8">
    <location>
        <begin position="321"/>
        <end position="338"/>
    </location>
</feature>
<dbReference type="Gene3D" id="1.20.1250.20">
    <property type="entry name" value="MFS general substrate transporter like domains"/>
    <property type="match status" value="2"/>
</dbReference>
<organism evidence="9 10">
    <name type="scientific">Psylliodes chrysocephalus</name>
    <dbReference type="NCBI Taxonomy" id="3402493"/>
    <lineage>
        <taxon>Eukaryota</taxon>
        <taxon>Metazoa</taxon>
        <taxon>Ecdysozoa</taxon>
        <taxon>Arthropoda</taxon>
        <taxon>Hexapoda</taxon>
        <taxon>Insecta</taxon>
        <taxon>Pterygota</taxon>
        <taxon>Neoptera</taxon>
        <taxon>Endopterygota</taxon>
        <taxon>Coleoptera</taxon>
        <taxon>Polyphaga</taxon>
        <taxon>Cucujiformia</taxon>
        <taxon>Chrysomeloidea</taxon>
        <taxon>Chrysomelidae</taxon>
        <taxon>Galerucinae</taxon>
        <taxon>Alticini</taxon>
        <taxon>Psylliodes</taxon>
    </lineage>
</organism>
<keyword evidence="6 8" id="KW-0472">Membrane</keyword>
<feature type="transmembrane region" description="Helical" evidence="8">
    <location>
        <begin position="416"/>
        <end position="437"/>
    </location>
</feature>
<dbReference type="GO" id="GO:0015293">
    <property type="term" value="F:symporter activity"/>
    <property type="evidence" value="ECO:0007669"/>
    <property type="project" value="UniProtKB-KW"/>
</dbReference>
<evidence type="ECO:0000256" key="2">
    <source>
        <dbReference type="ARBA" id="ARBA00022448"/>
    </source>
</evidence>
<feature type="transmembrane region" description="Helical" evidence="8">
    <location>
        <begin position="384"/>
        <end position="404"/>
    </location>
</feature>
<evidence type="ECO:0000256" key="3">
    <source>
        <dbReference type="ARBA" id="ARBA00022692"/>
    </source>
</evidence>
<evidence type="ECO:0000313" key="9">
    <source>
        <dbReference type="EMBL" id="CAH1098489.1"/>
    </source>
</evidence>
<feature type="transmembrane region" description="Helical" evidence="8">
    <location>
        <begin position="359"/>
        <end position="378"/>
    </location>
</feature>
<feature type="transmembrane region" description="Helical" evidence="8">
    <location>
        <begin position="452"/>
        <end position="471"/>
    </location>
</feature>
<evidence type="ECO:0000256" key="1">
    <source>
        <dbReference type="ARBA" id="ARBA00004141"/>
    </source>
</evidence>
<name>A0A9P0CAW4_9CUCU</name>
<dbReference type="InterPro" id="IPR036259">
    <property type="entry name" value="MFS_trans_sf"/>
</dbReference>
<sequence>MVKEVKALGSPCGKMITSRYLVASLGSTGLGIIYGLKVNLHVAIVNMVKTQYPPEGDNYLENKLLEDTCAEEFASNSTNSDINLEVGGFEWSSTVQGFLLSAYFWGYIVAQIPGGRIAELFSAKWVMFFSVAINVICTLLTPIMANIHYTALIAMRIGEGIGGGVTFPAMHVMLAHWAPPNERSVMSSITYAGTALGTVVFMLVSGIIAGTIGWEAVFYIEGGTSFLWLLVWAVFVEDTPQTQRFITEEERSFIISALSQGKSNTKQEGKYEVPWRSVLTSPAFLAILVAHTCSNWGWYMVLIELPLYMKNVLHFKISENAVLTALPFLCMWLFSMVLSKTLDTLQEKKIINTTMARKIATGCASIVPMICFICLGYIHCQRTLAVALMTVAVMFIGGMFCGFLSNHIDIAPNFAGTLVALTNTVATIPGIIVPVFVGRLTTYDKSVRPWRAIFWTTVVLYVVEIFVYMIFGSGVEQPWNKIEESPGETQPLKPKIEETKQNSREEADKSSV</sequence>
<comment type="subcellular location">
    <subcellularLocation>
        <location evidence="1">Membrane</location>
        <topology evidence="1">Multi-pass membrane protein</topology>
    </subcellularLocation>
</comment>
<protein>
    <recommendedName>
        <fullName evidence="11">Sialin</fullName>
    </recommendedName>
</protein>
<feature type="transmembrane region" description="Helical" evidence="8">
    <location>
        <begin position="20"/>
        <end position="44"/>
    </location>
</feature>
<dbReference type="AlphaFoldDB" id="A0A9P0CAW4"/>
<dbReference type="GO" id="GO:0006820">
    <property type="term" value="P:monoatomic anion transport"/>
    <property type="evidence" value="ECO:0007669"/>
    <property type="project" value="TreeGrafter"/>
</dbReference>
<keyword evidence="2" id="KW-0813">Transport</keyword>
<evidence type="ECO:0000256" key="8">
    <source>
        <dbReference type="SAM" id="Phobius"/>
    </source>
</evidence>
<evidence type="ECO:0008006" key="11">
    <source>
        <dbReference type="Google" id="ProtNLM"/>
    </source>
</evidence>
<keyword evidence="5 8" id="KW-1133">Transmembrane helix</keyword>